<dbReference type="PIRSF" id="PIRSF029950">
    <property type="entry name" value="Cas_CT1134"/>
    <property type="match status" value="1"/>
</dbReference>
<keyword evidence="1 2" id="KW-0051">Antiviral defense</keyword>
<protein>
    <recommendedName>
        <fullName evidence="2">pre-crRNA processing endonuclease</fullName>
        <ecNumber evidence="2">3.1.-.-</ecNumber>
    </recommendedName>
</protein>
<dbReference type="InterPro" id="IPR010155">
    <property type="entry name" value="CRISPR-assoc_prot_Cas5d"/>
</dbReference>
<evidence type="ECO:0000313" key="3">
    <source>
        <dbReference type="EMBL" id="HGZ43549.1"/>
    </source>
</evidence>
<gene>
    <name evidence="3" type="primary">cas5c</name>
    <name evidence="3" type="ORF">ENR23_09010</name>
</gene>
<keyword evidence="2" id="KW-0540">Nuclease</keyword>
<comment type="caution">
    <text evidence="3">The sequence shown here is derived from an EMBL/GenBank/DDBJ whole genome shotgun (WGS) entry which is preliminary data.</text>
</comment>
<evidence type="ECO:0000256" key="1">
    <source>
        <dbReference type="ARBA" id="ARBA00023118"/>
    </source>
</evidence>
<dbReference type="EC" id="3.1.-.-" evidence="2"/>
<dbReference type="InterPro" id="IPR021124">
    <property type="entry name" value="CRISPR-assoc_prot_Cas5"/>
</dbReference>
<dbReference type="CDD" id="cd09752">
    <property type="entry name" value="Cas5_I-C"/>
    <property type="match status" value="1"/>
</dbReference>
<dbReference type="NCBIfam" id="TIGR02593">
    <property type="entry name" value="CRISPR_cas5"/>
    <property type="match status" value="1"/>
</dbReference>
<dbReference type="Gene3D" id="3.30.70.2660">
    <property type="match status" value="1"/>
</dbReference>
<dbReference type="Pfam" id="PF09704">
    <property type="entry name" value="Cas_Cas5d"/>
    <property type="match status" value="1"/>
</dbReference>
<proteinExistence type="inferred from homology"/>
<dbReference type="GO" id="GO:0003723">
    <property type="term" value="F:RNA binding"/>
    <property type="evidence" value="ECO:0007669"/>
    <property type="project" value="UniProtKB-UniRule"/>
</dbReference>
<reference evidence="3" key="1">
    <citation type="journal article" date="2020" name="mSystems">
        <title>Genome- and Community-Level Interaction Insights into Carbon Utilization and Element Cycling Functions of Hydrothermarchaeota in Hydrothermal Sediment.</title>
        <authorList>
            <person name="Zhou Z."/>
            <person name="Liu Y."/>
            <person name="Xu W."/>
            <person name="Pan J."/>
            <person name="Luo Z.H."/>
            <person name="Li M."/>
        </authorList>
    </citation>
    <scope>NUCLEOTIDE SEQUENCE [LARGE SCALE GENOMIC DNA]</scope>
    <source>
        <strain evidence="3">SpSt-381</strain>
    </source>
</reference>
<dbReference type="NCBIfam" id="TIGR01876">
    <property type="entry name" value="cas_Cas5d"/>
    <property type="match status" value="1"/>
</dbReference>
<comment type="similarity">
    <text evidence="2">Belongs to the CRISPR-associated protein Cas5 family. Subtype I-C/Dvulg subfamily.</text>
</comment>
<evidence type="ECO:0000256" key="2">
    <source>
        <dbReference type="PIRNR" id="PIRNR029950"/>
    </source>
</evidence>
<comment type="function">
    <text evidence="2">CRISPR (clustered regularly interspaced short palindromic repeat) is an adaptive immune system that provides protection against mobile genetic elements (viruses, transposable elements and conjugative plasmids). CRISPR clusters contain spacers, sequences complementary to antecedent mobile elements, and target invading nucleic acids. CRISPR clusters are transcribed and processed into CRISPR RNA (crRNA).</text>
</comment>
<dbReference type="GO" id="GO:0051607">
    <property type="term" value="P:defense response to virus"/>
    <property type="evidence" value="ECO:0007669"/>
    <property type="project" value="UniProtKB-UniRule"/>
</dbReference>
<dbReference type="AlphaFoldDB" id="A0A832I4P6"/>
<dbReference type="GO" id="GO:0043571">
    <property type="term" value="P:maintenance of CRISPR repeat elements"/>
    <property type="evidence" value="ECO:0007669"/>
    <property type="project" value="UniProtKB-UniRule"/>
</dbReference>
<keyword evidence="2" id="KW-0378">Hydrolase</keyword>
<dbReference type="GO" id="GO:0016787">
    <property type="term" value="F:hydrolase activity"/>
    <property type="evidence" value="ECO:0007669"/>
    <property type="project" value="UniProtKB-KW"/>
</dbReference>
<dbReference type="InterPro" id="IPR013422">
    <property type="entry name" value="CRISPR-assoc_prot_Cas5_N"/>
</dbReference>
<keyword evidence="2" id="KW-0255">Endonuclease</keyword>
<dbReference type="GO" id="GO:0004519">
    <property type="term" value="F:endonuclease activity"/>
    <property type="evidence" value="ECO:0007669"/>
    <property type="project" value="UniProtKB-UniRule"/>
</dbReference>
<sequence length="244" mass="27464">MGNSVKLEVWGDYASFNRPEMKVERVSYEVMTPSAARGILEAIYWKPEMRWVIDAIHVLRPIRFTSLRRNEVSRKISAAHVKRAMASRAGPPLGIEVGDPTVRVQRAALVLRDVRYGIEAHVEVLRPERVDGRANSDSLAKHLEMFKRRAARGQYFHHPYLGTREFPAEWELVERFAACPAELLGERDLGLMLHDVVFKPDPEGSVIESSRGTRCSAQPRFFAARMRDGVIAVPPPAFDGGSSS</sequence>
<dbReference type="EMBL" id="DSQF01000018">
    <property type="protein sequence ID" value="HGZ43549.1"/>
    <property type="molecule type" value="Genomic_DNA"/>
</dbReference>
<name>A0A832I4P6_UNCEI</name>
<keyword evidence="2" id="KW-0694">RNA-binding</keyword>
<accession>A0A832I4P6</accession>
<organism evidence="3">
    <name type="scientific">Eiseniibacteriota bacterium</name>
    <dbReference type="NCBI Taxonomy" id="2212470"/>
    <lineage>
        <taxon>Bacteria</taxon>
        <taxon>Candidatus Eiseniibacteriota</taxon>
    </lineage>
</organism>